<accession>A0A481YTE7</accession>
<protein>
    <submittedName>
        <fullName evidence="1">Uncharacterized protein</fullName>
    </submittedName>
</protein>
<reference evidence="1" key="1">
    <citation type="journal article" date="2019" name="MBio">
        <title>Virus Genomes from Deep Sea Sediments Expand the Ocean Megavirome and Support Independent Origins of Viral Gigantism.</title>
        <authorList>
            <person name="Backstrom D."/>
            <person name="Yutin N."/>
            <person name="Jorgensen S.L."/>
            <person name="Dharamshi J."/>
            <person name="Homa F."/>
            <person name="Zaremba-Niedwiedzka K."/>
            <person name="Spang A."/>
            <person name="Wolf Y.I."/>
            <person name="Koonin E.V."/>
            <person name="Ettema T.J."/>
        </authorList>
    </citation>
    <scope>NUCLEOTIDE SEQUENCE</scope>
</reference>
<sequence>MSIRVGKYDYKSQTQSKTDGYTNILIHTTGPLSPYIMKDEDGVIMENFWQFSKVWEYVSAISQPLSQYHPKCIRWKHPSEIHIKDDNLTPKYWDWRKKGFHHERWVRYPNSYQLHRESIGSVFGTPDDYKFVDYIEARKYIYYPKYREIAVSVKKFKELLEAYKSGANIQINEVDGPAYSKEYPYNLTENGSILVDKDILEALINNPKQTFGHGYSLAACILGIEEFN</sequence>
<organism evidence="1">
    <name type="scientific">Marseillevirus LCMAC102</name>
    <dbReference type="NCBI Taxonomy" id="2506603"/>
    <lineage>
        <taxon>Viruses</taxon>
        <taxon>Varidnaviria</taxon>
        <taxon>Bamfordvirae</taxon>
        <taxon>Nucleocytoviricota</taxon>
        <taxon>Megaviricetes</taxon>
        <taxon>Pimascovirales</taxon>
        <taxon>Pimascovirales incertae sedis</taxon>
        <taxon>Marseilleviridae</taxon>
    </lineage>
</organism>
<proteinExistence type="predicted"/>
<gene>
    <name evidence="1" type="ORF">LCMAC102_00750</name>
</gene>
<evidence type="ECO:0000313" key="1">
    <source>
        <dbReference type="EMBL" id="QBK86280.1"/>
    </source>
</evidence>
<name>A0A481YTE7_9VIRU</name>
<dbReference type="EMBL" id="MK500334">
    <property type="protein sequence ID" value="QBK86280.1"/>
    <property type="molecule type" value="Genomic_DNA"/>
</dbReference>